<proteinExistence type="predicted"/>
<dbReference type="Pfam" id="PF10782">
    <property type="entry name" value="zf-C2HCIx2C"/>
    <property type="match status" value="1"/>
</dbReference>
<dbReference type="EMBL" id="CP009639">
    <property type="protein sequence ID" value="AJI08744.1"/>
    <property type="molecule type" value="Genomic_DNA"/>
</dbReference>
<name>A0AAN0W4Q0_BACCE</name>
<organism evidence="2 3">
    <name type="scientific">Bacillus cereus 03BB108</name>
    <dbReference type="NCBI Taxonomy" id="451709"/>
    <lineage>
        <taxon>Bacteria</taxon>
        <taxon>Bacillati</taxon>
        <taxon>Bacillota</taxon>
        <taxon>Bacilli</taxon>
        <taxon>Bacillales</taxon>
        <taxon>Bacillaceae</taxon>
        <taxon>Bacillus</taxon>
        <taxon>Bacillus cereus group</taxon>
    </lineage>
</organism>
<dbReference type="AlphaFoldDB" id="A0AAN0W4Q0"/>
<reference evidence="2 3" key="1">
    <citation type="journal article" date="2015" name="Genome Announc.">
        <title>Complete genome sequences for 35 biothreat assay-relevant bacillus species.</title>
        <authorList>
            <person name="Johnson S.L."/>
            <person name="Daligault H.E."/>
            <person name="Davenport K.W."/>
            <person name="Jaissle J."/>
            <person name="Frey K.G."/>
            <person name="Ladner J.T."/>
            <person name="Broomall S.M."/>
            <person name="Bishop-Lilly K.A."/>
            <person name="Bruce D.C."/>
            <person name="Gibbons H.S."/>
            <person name="Coyne S.R."/>
            <person name="Lo C.C."/>
            <person name="Meincke L."/>
            <person name="Munk A.C."/>
            <person name="Koroleva G.I."/>
            <person name="Rosenzweig C.N."/>
            <person name="Palacios G.F."/>
            <person name="Redden C.L."/>
            <person name="Minogue T.D."/>
            <person name="Chain P.S."/>
        </authorList>
    </citation>
    <scope>NUCLEOTIDE SEQUENCE [LARGE SCALE GENOMIC DNA]</scope>
    <source>
        <strain evidence="2 3">03BB108</strain>
    </source>
</reference>
<dbReference type="InterPro" id="IPR019718">
    <property type="entry name" value="DUF2602"/>
</dbReference>
<feature type="coiled-coil region" evidence="1">
    <location>
        <begin position="52"/>
        <end position="86"/>
    </location>
</feature>
<dbReference type="Proteomes" id="UP000031861">
    <property type="component" value="Plasmid pBFI_1"/>
</dbReference>
<geneLocation type="plasmid" evidence="2 3">
    <name>pBFI_1</name>
</geneLocation>
<keyword evidence="2" id="KW-0614">Plasmid</keyword>
<sequence length="89" mass="10645">MNKLTTEKRKSINRQKKLRLEVIMMSEESCNQCPILLENRKLLGNKKAYKECIKTCLTLKRIQQKNKELEEEQSKFRELMKQEEKVASN</sequence>
<evidence type="ECO:0000313" key="3">
    <source>
        <dbReference type="Proteomes" id="UP000031861"/>
    </source>
</evidence>
<evidence type="ECO:0000313" key="2">
    <source>
        <dbReference type="EMBL" id="AJI08744.1"/>
    </source>
</evidence>
<evidence type="ECO:0000256" key="1">
    <source>
        <dbReference type="SAM" id="Coils"/>
    </source>
</evidence>
<accession>A0AAN0W4Q0</accession>
<dbReference type="RefSeq" id="WP_001995929.1">
    <property type="nucleotide sequence ID" value="NZ_CP009639.1"/>
</dbReference>
<gene>
    <name evidence="2" type="ORF">AK40_5717</name>
</gene>
<keyword evidence="1" id="KW-0175">Coiled coil</keyword>
<protein>
    <recommendedName>
        <fullName evidence="4">Zinc-finger domain-containing protein</fullName>
    </recommendedName>
</protein>
<evidence type="ECO:0008006" key="4">
    <source>
        <dbReference type="Google" id="ProtNLM"/>
    </source>
</evidence>